<reference evidence="1 2" key="1">
    <citation type="journal article" date="2015" name="Genome Announc.">
        <title>Thirty-Two Complete Genome Assemblies of Nine Yersinia Species, Including Y. pestis, Y. pseudotuberculosis, and Y. enterocolitica.</title>
        <authorList>
            <person name="Johnson S.L."/>
            <person name="Daligault H.E."/>
            <person name="Davenport K.W."/>
            <person name="Jaissle J."/>
            <person name="Frey K.G."/>
            <person name="Ladner J.T."/>
            <person name="Broomall S.M."/>
            <person name="Bishop-Lilly K.A."/>
            <person name="Bruce D.C."/>
            <person name="Coyne S.R."/>
            <person name="Gibbons H.S."/>
            <person name="Lo C.C."/>
            <person name="Munk A.C."/>
            <person name="Rosenzweig C.N."/>
            <person name="Koroleva G.I."/>
            <person name="Palacios G.F."/>
            <person name="Redden C.L."/>
            <person name="Xu Y."/>
            <person name="Minogue T.D."/>
            <person name="Chain P.S."/>
        </authorList>
    </citation>
    <scope>NUCLEOTIDE SEQUENCE [LARGE SCALE GENOMIC DNA]</scope>
    <source>
        <strain evidence="1 2">YRA</strain>
    </source>
</reference>
<accession>A0ABM5S9I9</accession>
<keyword evidence="2" id="KW-1185">Reference proteome</keyword>
<gene>
    <name evidence="1" type="ORF">CH64_1562</name>
</gene>
<proteinExistence type="predicted"/>
<evidence type="ECO:0000313" key="1">
    <source>
        <dbReference type="EMBL" id="AJJ09931.1"/>
    </source>
</evidence>
<organism evidence="1 2">
    <name type="scientific">Yersinia rohdei</name>
    <dbReference type="NCBI Taxonomy" id="29485"/>
    <lineage>
        <taxon>Bacteria</taxon>
        <taxon>Pseudomonadati</taxon>
        <taxon>Pseudomonadota</taxon>
        <taxon>Gammaproteobacteria</taxon>
        <taxon>Enterobacterales</taxon>
        <taxon>Yersiniaceae</taxon>
        <taxon>Yersinia</taxon>
    </lineage>
</organism>
<dbReference type="EMBL" id="CP009787">
    <property type="protein sequence ID" value="AJJ09931.1"/>
    <property type="molecule type" value="Genomic_DNA"/>
</dbReference>
<evidence type="ECO:0000313" key="2">
    <source>
        <dbReference type="Proteomes" id="UP000031914"/>
    </source>
</evidence>
<protein>
    <recommendedName>
        <fullName evidence="3">YD repeat-containing protein</fullName>
    </recommendedName>
</protein>
<name>A0ABM5S9I9_YERRO</name>
<dbReference type="GeneID" id="45566876"/>
<sequence>MKKSLLLCLTFIFSYNVHSSEQVCSKDMVSSNAFNNFILIQEQSFNDDIKKVYMHIESKDDYINDNSHVEFDGCGALLKLRNNRIIKTRNKDHVLVVQVNTVMDKNDVNWDYNMTFKMHTLEQGGSAKNLMIQEMKGKFLTGSDGKINKAEDTSNIFVGNNHEFGRSVTEFLIDDKGRLSESKRVSTLKNDNVNTVYNYDSQNRLTQTSSGSTTEEFTYGNDNRELSSKKVQKFFTTETTTTTCNNWNKFGRCTNAKQNISILINSNKGDGAHIYKHLADVKYTYVY</sequence>
<dbReference type="RefSeq" id="WP_235427895.1">
    <property type="nucleotide sequence ID" value="NZ_CP009787.1"/>
</dbReference>
<dbReference type="Proteomes" id="UP000031914">
    <property type="component" value="Chromosome"/>
</dbReference>
<evidence type="ECO:0008006" key="3">
    <source>
        <dbReference type="Google" id="ProtNLM"/>
    </source>
</evidence>